<gene>
    <name evidence="3" type="ORF">P154DRAFT_577774</name>
</gene>
<evidence type="ECO:0000256" key="1">
    <source>
        <dbReference type="SAM" id="MobiDB-lite"/>
    </source>
</evidence>
<protein>
    <submittedName>
        <fullName evidence="3">Uncharacterized protein</fullName>
    </submittedName>
</protein>
<feature type="region of interest" description="Disordered" evidence="1">
    <location>
        <begin position="316"/>
        <end position="335"/>
    </location>
</feature>
<proteinExistence type="predicted"/>
<keyword evidence="2" id="KW-0472">Membrane</keyword>
<keyword evidence="2" id="KW-1133">Transmembrane helix</keyword>
<evidence type="ECO:0000313" key="4">
    <source>
        <dbReference type="Proteomes" id="UP000799779"/>
    </source>
</evidence>
<sequence>MSTITNAVTLSPTRERRSLATTTFMACSWEGHCLGDVCATNDDCDNDWICVNKVCSPCCNTSLAFTPPISTRSTPSIRTRSATSLAPSRATESPQHSSGTTALGLGASVTATTTAAAAASKSQGRLKPGYAVAIGVAIVVLVALMVGLALWVWYMKRRKRASIRKTPPIGKPRLNMSSTFAEDRSQLFSNVPRGELSNYTKPTELPSAELVELEGYVQRDKEMEKNDKALPSPPPPLPSIPPHTVPPHPRYRFEQYEVSPDTAGPAHTPFSPVSEFSPPPRYVERNTSQPYPRRDAVEDGDDTMFVARDGRESTYTLFRWPESGERSSRSPIPQK</sequence>
<dbReference type="OrthoDB" id="5244543at2759"/>
<dbReference type="AlphaFoldDB" id="A0A6A5WLZ9"/>
<feature type="region of interest" description="Disordered" evidence="1">
    <location>
        <begin position="71"/>
        <end position="102"/>
    </location>
</feature>
<feature type="compositionally biased region" description="Low complexity" evidence="1">
    <location>
        <begin position="71"/>
        <end position="84"/>
    </location>
</feature>
<reference evidence="3" key="1">
    <citation type="journal article" date="2020" name="Stud. Mycol.">
        <title>101 Dothideomycetes genomes: a test case for predicting lifestyles and emergence of pathogens.</title>
        <authorList>
            <person name="Haridas S."/>
            <person name="Albert R."/>
            <person name="Binder M."/>
            <person name="Bloem J."/>
            <person name="Labutti K."/>
            <person name="Salamov A."/>
            <person name="Andreopoulos B."/>
            <person name="Baker S."/>
            <person name="Barry K."/>
            <person name="Bills G."/>
            <person name="Bluhm B."/>
            <person name="Cannon C."/>
            <person name="Castanera R."/>
            <person name="Culley D."/>
            <person name="Daum C."/>
            <person name="Ezra D."/>
            <person name="Gonzalez J."/>
            <person name="Henrissat B."/>
            <person name="Kuo A."/>
            <person name="Liang C."/>
            <person name="Lipzen A."/>
            <person name="Lutzoni F."/>
            <person name="Magnuson J."/>
            <person name="Mondo S."/>
            <person name="Nolan M."/>
            <person name="Ohm R."/>
            <person name="Pangilinan J."/>
            <person name="Park H.-J."/>
            <person name="Ramirez L."/>
            <person name="Alfaro M."/>
            <person name="Sun H."/>
            <person name="Tritt A."/>
            <person name="Yoshinaga Y."/>
            <person name="Zwiers L.-H."/>
            <person name="Turgeon B."/>
            <person name="Goodwin S."/>
            <person name="Spatafora J."/>
            <person name="Crous P."/>
            <person name="Grigoriev I."/>
        </authorList>
    </citation>
    <scope>NUCLEOTIDE SEQUENCE</scope>
    <source>
        <strain evidence="3">CBS 123094</strain>
    </source>
</reference>
<keyword evidence="4" id="KW-1185">Reference proteome</keyword>
<evidence type="ECO:0000256" key="2">
    <source>
        <dbReference type="SAM" id="Phobius"/>
    </source>
</evidence>
<feature type="region of interest" description="Disordered" evidence="1">
    <location>
        <begin position="260"/>
        <end position="310"/>
    </location>
</feature>
<dbReference type="Proteomes" id="UP000799779">
    <property type="component" value="Unassembled WGS sequence"/>
</dbReference>
<feature type="transmembrane region" description="Helical" evidence="2">
    <location>
        <begin position="130"/>
        <end position="154"/>
    </location>
</feature>
<keyword evidence="2" id="KW-0812">Transmembrane</keyword>
<feature type="compositionally biased region" description="Polar residues" evidence="1">
    <location>
        <begin position="90"/>
        <end position="99"/>
    </location>
</feature>
<evidence type="ECO:0000313" key="3">
    <source>
        <dbReference type="EMBL" id="KAF1998666.1"/>
    </source>
</evidence>
<dbReference type="EMBL" id="ML977602">
    <property type="protein sequence ID" value="KAF1998666.1"/>
    <property type="molecule type" value="Genomic_DNA"/>
</dbReference>
<name>A0A6A5WLZ9_9PLEO</name>
<accession>A0A6A5WLZ9</accession>
<organism evidence="3 4">
    <name type="scientific">Amniculicola lignicola CBS 123094</name>
    <dbReference type="NCBI Taxonomy" id="1392246"/>
    <lineage>
        <taxon>Eukaryota</taxon>
        <taxon>Fungi</taxon>
        <taxon>Dikarya</taxon>
        <taxon>Ascomycota</taxon>
        <taxon>Pezizomycotina</taxon>
        <taxon>Dothideomycetes</taxon>
        <taxon>Pleosporomycetidae</taxon>
        <taxon>Pleosporales</taxon>
        <taxon>Amniculicolaceae</taxon>
        <taxon>Amniculicola</taxon>
    </lineage>
</organism>